<dbReference type="Proteomes" id="UP001589609">
    <property type="component" value="Unassembled WGS sequence"/>
</dbReference>
<evidence type="ECO:0000313" key="1">
    <source>
        <dbReference type="EMBL" id="MFB9761275.1"/>
    </source>
</evidence>
<protein>
    <submittedName>
        <fullName evidence="1">Uncharacterized protein</fullName>
    </submittedName>
</protein>
<name>A0ABV5WL10_9BACI</name>
<proteinExistence type="predicted"/>
<evidence type="ECO:0000313" key="2">
    <source>
        <dbReference type="Proteomes" id="UP001589609"/>
    </source>
</evidence>
<dbReference type="EMBL" id="JBHMAF010000189">
    <property type="protein sequence ID" value="MFB9761275.1"/>
    <property type="molecule type" value="Genomic_DNA"/>
</dbReference>
<keyword evidence="2" id="KW-1185">Reference proteome</keyword>
<accession>A0ABV5WL10</accession>
<dbReference type="RefSeq" id="WP_129728799.1">
    <property type="nucleotide sequence ID" value="NZ_JAPCYI010000001.1"/>
</dbReference>
<reference evidence="1 2" key="1">
    <citation type="submission" date="2024-09" db="EMBL/GenBank/DDBJ databases">
        <authorList>
            <person name="Sun Q."/>
            <person name="Mori K."/>
        </authorList>
    </citation>
    <scope>NUCLEOTIDE SEQUENCE [LARGE SCALE GENOMIC DNA]</scope>
    <source>
        <strain evidence="1 2">JCM 11201</strain>
    </source>
</reference>
<sequence length="91" mass="10090">MAILEDAVQRIKILECPTGDLEQRVKGILEEYGVANGDKLMVSRDKRFDQNEAQAYSATILGDQEQSQSIVILAKSGLDDYVAQVVDAYIK</sequence>
<organism evidence="1 2">
    <name type="scientific">Ectobacillus funiculus</name>
    <dbReference type="NCBI Taxonomy" id="137993"/>
    <lineage>
        <taxon>Bacteria</taxon>
        <taxon>Bacillati</taxon>
        <taxon>Bacillota</taxon>
        <taxon>Bacilli</taxon>
        <taxon>Bacillales</taxon>
        <taxon>Bacillaceae</taxon>
        <taxon>Ectobacillus</taxon>
    </lineage>
</organism>
<gene>
    <name evidence="1" type="ORF">ACFFMS_23790</name>
</gene>
<comment type="caution">
    <text evidence="1">The sequence shown here is derived from an EMBL/GenBank/DDBJ whole genome shotgun (WGS) entry which is preliminary data.</text>
</comment>